<dbReference type="Proteomes" id="UP000612055">
    <property type="component" value="Unassembled WGS sequence"/>
</dbReference>
<reference evidence="2" key="1">
    <citation type="journal article" date="2020" name="bioRxiv">
        <title>Comparative genomics of Chlamydomonas.</title>
        <authorList>
            <person name="Craig R.J."/>
            <person name="Hasan A.R."/>
            <person name="Ness R.W."/>
            <person name="Keightley P.D."/>
        </authorList>
    </citation>
    <scope>NUCLEOTIDE SEQUENCE</scope>
    <source>
        <strain evidence="2">CCAP 11/70</strain>
    </source>
</reference>
<dbReference type="Gene3D" id="3.10.450.50">
    <property type="match status" value="1"/>
</dbReference>
<dbReference type="InterPro" id="IPR032710">
    <property type="entry name" value="NTF2-like_dom_sf"/>
</dbReference>
<keyword evidence="3" id="KW-1185">Reference proteome</keyword>
<gene>
    <name evidence="2" type="ORF">HYH03_002963</name>
</gene>
<evidence type="ECO:0000313" key="3">
    <source>
        <dbReference type="Proteomes" id="UP000612055"/>
    </source>
</evidence>
<dbReference type="InterPro" id="IPR037401">
    <property type="entry name" value="SnoaL-like"/>
</dbReference>
<dbReference type="SUPFAM" id="SSF54427">
    <property type="entry name" value="NTF2-like"/>
    <property type="match status" value="1"/>
</dbReference>
<accession>A0A835YDR4</accession>
<feature type="domain" description="SnoaL-like" evidence="1">
    <location>
        <begin position="55"/>
        <end position="147"/>
    </location>
</feature>
<sequence length="170" mass="18546">MVSLSLVPEVPGTPSARAAGAGARLSRPMRTAPDATAVLQGAYGALGTYLASRSPEDWRAFEECFAEDLVWESNINRFEDTGRRALQRFFAWLPEAYDIRQLEPTLFAAEGSRVVFTVHITGTGKETAQAFDTTLVHLATVREGKVALFKEVVDTAYMNPILGPRAFPPG</sequence>
<name>A0A835YDR4_9CHLO</name>
<proteinExistence type="predicted"/>
<dbReference type="PANTHER" id="PTHR41252:SF1">
    <property type="entry name" value="BLR2505 PROTEIN"/>
    <property type="match status" value="1"/>
</dbReference>
<organism evidence="2 3">
    <name type="scientific">Edaphochlamys debaryana</name>
    <dbReference type="NCBI Taxonomy" id="47281"/>
    <lineage>
        <taxon>Eukaryota</taxon>
        <taxon>Viridiplantae</taxon>
        <taxon>Chlorophyta</taxon>
        <taxon>core chlorophytes</taxon>
        <taxon>Chlorophyceae</taxon>
        <taxon>CS clade</taxon>
        <taxon>Chlamydomonadales</taxon>
        <taxon>Chlamydomonadales incertae sedis</taxon>
        <taxon>Edaphochlamys</taxon>
    </lineage>
</organism>
<dbReference type="EMBL" id="JAEHOE010000007">
    <property type="protein sequence ID" value="KAG2499388.1"/>
    <property type="molecule type" value="Genomic_DNA"/>
</dbReference>
<evidence type="ECO:0000313" key="2">
    <source>
        <dbReference type="EMBL" id="KAG2499388.1"/>
    </source>
</evidence>
<protein>
    <recommendedName>
        <fullName evidence="1">SnoaL-like domain-containing protein</fullName>
    </recommendedName>
</protein>
<dbReference type="Pfam" id="PF12680">
    <property type="entry name" value="SnoaL_2"/>
    <property type="match status" value="1"/>
</dbReference>
<dbReference type="PANTHER" id="PTHR41252">
    <property type="entry name" value="BLR2505 PROTEIN"/>
    <property type="match status" value="1"/>
</dbReference>
<comment type="caution">
    <text evidence="2">The sequence shown here is derived from an EMBL/GenBank/DDBJ whole genome shotgun (WGS) entry which is preliminary data.</text>
</comment>
<evidence type="ECO:0000259" key="1">
    <source>
        <dbReference type="Pfam" id="PF12680"/>
    </source>
</evidence>
<dbReference type="AlphaFoldDB" id="A0A835YDR4"/>